<dbReference type="STRING" id="578458.D8QEA9"/>
<dbReference type="InParanoid" id="D8QEA9"/>
<dbReference type="KEGG" id="scm:SCHCO_01174363"/>
<dbReference type="GO" id="GO:0000707">
    <property type="term" value="P:meiotic DNA recombinase assembly"/>
    <property type="evidence" value="ECO:0007669"/>
    <property type="project" value="TreeGrafter"/>
</dbReference>
<organism evidence="8">
    <name type="scientific">Schizophyllum commune (strain H4-8 / FGSC 9210)</name>
    <name type="common">Split gill fungus</name>
    <dbReference type="NCBI Taxonomy" id="578458"/>
    <lineage>
        <taxon>Eukaryota</taxon>
        <taxon>Fungi</taxon>
        <taxon>Dikarya</taxon>
        <taxon>Basidiomycota</taxon>
        <taxon>Agaricomycotina</taxon>
        <taxon>Agaricomycetes</taxon>
        <taxon>Agaricomycetidae</taxon>
        <taxon>Agaricales</taxon>
        <taxon>Schizophyllaceae</taxon>
        <taxon>Schizophyllum</taxon>
    </lineage>
</organism>
<dbReference type="AlphaFoldDB" id="D8QEA9"/>
<dbReference type="InterPro" id="IPR052093">
    <property type="entry name" value="HR_Repair_Mediator"/>
</dbReference>
<dbReference type="PANTHER" id="PTHR46239:SF1">
    <property type="entry name" value="DNA REPAIR PROTEIN RAD51 HOMOLOG 3"/>
    <property type="match status" value="1"/>
</dbReference>
<protein>
    <recommendedName>
        <fullName evidence="9">RecA family profile 1 domain-containing protein</fullName>
    </recommendedName>
</protein>
<evidence type="ECO:0000256" key="6">
    <source>
        <dbReference type="ARBA" id="ARBA00023242"/>
    </source>
</evidence>
<evidence type="ECO:0000313" key="7">
    <source>
        <dbReference type="EMBL" id="EFI94137.1"/>
    </source>
</evidence>
<dbReference type="OrthoDB" id="5957327at2759"/>
<evidence type="ECO:0000313" key="8">
    <source>
        <dbReference type="Proteomes" id="UP000007431"/>
    </source>
</evidence>
<keyword evidence="8" id="KW-1185">Reference proteome</keyword>
<comment type="subcellular location">
    <subcellularLocation>
        <location evidence="1">Nucleus</location>
    </subcellularLocation>
</comment>
<evidence type="ECO:0000256" key="5">
    <source>
        <dbReference type="ARBA" id="ARBA00023204"/>
    </source>
</evidence>
<dbReference type="GO" id="GO:0005524">
    <property type="term" value="F:ATP binding"/>
    <property type="evidence" value="ECO:0007669"/>
    <property type="project" value="UniProtKB-KW"/>
</dbReference>
<dbReference type="GO" id="GO:0008821">
    <property type="term" value="F:crossover junction DNA endonuclease activity"/>
    <property type="evidence" value="ECO:0007669"/>
    <property type="project" value="TreeGrafter"/>
</dbReference>
<reference evidence="7 8" key="1">
    <citation type="journal article" date="2010" name="Nat. Biotechnol.">
        <title>Genome sequence of the model mushroom Schizophyllum commune.</title>
        <authorList>
            <person name="Ohm R.A."/>
            <person name="de Jong J.F."/>
            <person name="Lugones L.G."/>
            <person name="Aerts A."/>
            <person name="Kothe E."/>
            <person name="Stajich J.E."/>
            <person name="de Vries R.P."/>
            <person name="Record E."/>
            <person name="Levasseur A."/>
            <person name="Baker S.E."/>
            <person name="Bartholomew K.A."/>
            <person name="Coutinho P.M."/>
            <person name="Erdmann S."/>
            <person name="Fowler T.J."/>
            <person name="Gathman A.C."/>
            <person name="Lombard V."/>
            <person name="Henrissat B."/>
            <person name="Knabe N."/>
            <person name="Kuees U."/>
            <person name="Lilly W.W."/>
            <person name="Lindquist E."/>
            <person name="Lucas S."/>
            <person name="Magnuson J.K."/>
            <person name="Piumi F."/>
            <person name="Raudaskoski M."/>
            <person name="Salamov A."/>
            <person name="Schmutz J."/>
            <person name="Schwarze F.W.M.R."/>
            <person name="vanKuyk P.A."/>
            <person name="Horton J.S."/>
            <person name="Grigoriev I.V."/>
            <person name="Woesten H.A.B."/>
        </authorList>
    </citation>
    <scope>NUCLEOTIDE SEQUENCE [LARGE SCALE GENOMIC DNA]</scope>
    <source>
        <strain evidence="8">H4-8 / FGSC 9210</strain>
    </source>
</reference>
<dbReference type="RefSeq" id="XP_003029040.1">
    <property type="nucleotide sequence ID" value="XM_003028994.1"/>
</dbReference>
<dbReference type="GO" id="GO:0033065">
    <property type="term" value="C:Rad51C-XRCC3 complex"/>
    <property type="evidence" value="ECO:0007669"/>
    <property type="project" value="TreeGrafter"/>
</dbReference>
<dbReference type="GO" id="GO:0000400">
    <property type="term" value="F:four-way junction DNA binding"/>
    <property type="evidence" value="ECO:0007669"/>
    <property type="project" value="TreeGrafter"/>
</dbReference>
<evidence type="ECO:0000256" key="2">
    <source>
        <dbReference type="ARBA" id="ARBA00022741"/>
    </source>
</evidence>
<dbReference type="Proteomes" id="UP000007431">
    <property type="component" value="Unassembled WGS sequence"/>
</dbReference>
<dbReference type="PANTHER" id="PTHR46239">
    <property type="entry name" value="DNA REPAIR PROTEIN RAD51 HOMOLOG 3 RAD51C"/>
    <property type="match status" value="1"/>
</dbReference>
<evidence type="ECO:0000256" key="1">
    <source>
        <dbReference type="ARBA" id="ARBA00004123"/>
    </source>
</evidence>
<dbReference type="InterPro" id="IPR027417">
    <property type="entry name" value="P-loop_NTPase"/>
</dbReference>
<keyword evidence="3" id="KW-0227">DNA damage</keyword>
<dbReference type="OMA" id="FVDMQNM"/>
<gene>
    <name evidence="7" type="ORF">SCHCODRAFT_112192</name>
</gene>
<evidence type="ECO:0000256" key="4">
    <source>
        <dbReference type="ARBA" id="ARBA00022840"/>
    </source>
</evidence>
<dbReference type="EMBL" id="GL377310">
    <property type="protein sequence ID" value="EFI94137.1"/>
    <property type="molecule type" value="Genomic_DNA"/>
</dbReference>
<keyword evidence="6" id="KW-0539">Nucleus</keyword>
<dbReference type="SUPFAM" id="SSF52540">
    <property type="entry name" value="P-loop containing nucleoside triphosphate hydrolases"/>
    <property type="match status" value="1"/>
</dbReference>
<keyword evidence="2" id="KW-0547">Nucleotide-binding</keyword>
<proteinExistence type="predicted"/>
<keyword evidence="5" id="KW-0234">DNA repair</keyword>
<dbReference type="GO" id="GO:0033063">
    <property type="term" value="C:Rad51B-Rad51C-Rad51D-XRCC2 complex"/>
    <property type="evidence" value="ECO:0007669"/>
    <property type="project" value="TreeGrafter"/>
</dbReference>
<dbReference type="VEuPathDB" id="FungiDB:SCHCODRAFT_01174363"/>
<dbReference type="HOGENOM" id="CLU_1129631_0_0_1"/>
<sequence length="246" mass="26142">MHKRPISSLSLPPATLGALTRAGFENVGDLAGFESAEALSTRKGPSAFTAMMYTRFPPELRIPIAQSQLVMSASQAVAPPTAASQSLASLSKAGVAQPRTTSCKELDHLLDGGLRPGRVYELSGPPGVPKDALALKIAASYARTGEGTLLVDCQNVINTDFLEDLEGDEQELISTTAVHTLAELVLTVLTLPTLLNRLPRVNGFVLHSIHILISPAARTVALDRIKSALSKICATNRITVRNATWI</sequence>
<feature type="non-terminal residue" evidence="7">
    <location>
        <position position="246"/>
    </location>
</feature>
<dbReference type="GO" id="GO:0007131">
    <property type="term" value="P:reciprocal meiotic recombination"/>
    <property type="evidence" value="ECO:0007669"/>
    <property type="project" value="TreeGrafter"/>
</dbReference>
<evidence type="ECO:0000256" key="3">
    <source>
        <dbReference type="ARBA" id="ARBA00022763"/>
    </source>
</evidence>
<name>D8QEA9_SCHCM</name>
<dbReference type="GeneID" id="9596921"/>
<dbReference type="Gene3D" id="3.40.50.300">
    <property type="entry name" value="P-loop containing nucleotide triphosphate hydrolases"/>
    <property type="match status" value="1"/>
</dbReference>
<evidence type="ECO:0008006" key="9">
    <source>
        <dbReference type="Google" id="ProtNLM"/>
    </source>
</evidence>
<keyword evidence="4" id="KW-0067">ATP-binding</keyword>
<dbReference type="eggNOG" id="KOG1434">
    <property type="taxonomic scope" value="Eukaryota"/>
</dbReference>
<accession>D8QEA9</accession>
<dbReference type="GO" id="GO:0005657">
    <property type="term" value="C:replication fork"/>
    <property type="evidence" value="ECO:0007669"/>
    <property type="project" value="TreeGrafter"/>
</dbReference>